<dbReference type="STRING" id="332977.SAMN05421740_101115"/>
<dbReference type="OrthoDB" id="9811036at2"/>
<evidence type="ECO:0000313" key="3">
    <source>
        <dbReference type="Proteomes" id="UP000198916"/>
    </source>
</evidence>
<organism evidence="2 3">
    <name type="scientific">Parapedobacter koreensis</name>
    <dbReference type="NCBI Taxonomy" id="332977"/>
    <lineage>
        <taxon>Bacteria</taxon>
        <taxon>Pseudomonadati</taxon>
        <taxon>Bacteroidota</taxon>
        <taxon>Sphingobacteriia</taxon>
        <taxon>Sphingobacteriales</taxon>
        <taxon>Sphingobacteriaceae</taxon>
        <taxon>Parapedobacter</taxon>
    </lineage>
</organism>
<dbReference type="InterPro" id="IPR012336">
    <property type="entry name" value="Thioredoxin-like_fold"/>
</dbReference>
<dbReference type="Proteomes" id="UP000198916">
    <property type="component" value="Unassembled WGS sequence"/>
</dbReference>
<accession>A0A1H7EYP6</accession>
<sequence>MLFIKKIILLLLYIPFADHAMGQIIATPIHELTDSMRLHPKPALILISTTWCTYCQMQKAQLRKNKAFQSASRQFYFTEFDAEFKEDIPFNGTTYRFKSTGIATGTHDLAFVLGNLANKLTLPTWVLIDENFEIRLKYPGLLNPEDLNSLLDAITISQAQSNNLTRNDKK</sequence>
<dbReference type="InterPro" id="IPR036249">
    <property type="entry name" value="Thioredoxin-like_sf"/>
</dbReference>
<dbReference type="AlphaFoldDB" id="A0A1H7EYP6"/>
<dbReference type="EMBL" id="FNZR01000001">
    <property type="protein sequence ID" value="SEK18724.1"/>
    <property type="molecule type" value="Genomic_DNA"/>
</dbReference>
<protein>
    <submittedName>
        <fullName evidence="2">Thioredoxin-related protein</fullName>
    </submittedName>
</protein>
<dbReference type="SUPFAM" id="SSF52833">
    <property type="entry name" value="Thioredoxin-like"/>
    <property type="match status" value="1"/>
</dbReference>
<dbReference type="Gene3D" id="3.40.30.10">
    <property type="entry name" value="Glutaredoxin"/>
    <property type="match status" value="1"/>
</dbReference>
<proteinExistence type="predicted"/>
<reference evidence="3" key="1">
    <citation type="submission" date="2016-10" db="EMBL/GenBank/DDBJ databases">
        <authorList>
            <person name="Varghese N."/>
            <person name="Submissions S."/>
        </authorList>
    </citation>
    <scope>NUCLEOTIDE SEQUENCE [LARGE SCALE GENOMIC DNA]</scope>
    <source>
        <strain evidence="3">Jip14</strain>
    </source>
</reference>
<keyword evidence="3" id="KW-1185">Reference proteome</keyword>
<gene>
    <name evidence="2" type="ORF">SAMN05421740_101115</name>
</gene>
<dbReference type="Pfam" id="PF13098">
    <property type="entry name" value="Thioredoxin_2"/>
    <property type="match status" value="1"/>
</dbReference>
<name>A0A1H7EYP6_9SPHI</name>
<evidence type="ECO:0000313" key="2">
    <source>
        <dbReference type="EMBL" id="SEK18724.1"/>
    </source>
</evidence>
<evidence type="ECO:0000259" key="1">
    <source>
        <dbReference type="Pfam" id="PF13098"/>
    </source>
</evidence>
<feature type="domain" description="Thioredoxin-like fold" evidence="1">
    <location>
        <begin position="41"/>
        <end position="151"/>
    </location>
</feature>